<dbReference type="PANTHER" id="PTHR35446:SF2">
    <property type="entry name" value="CARBOXYMUCONOLACTONE DECARBOXYLASE-LIKE DOMAIN-CONTAINING PROTEIN"/>
    <property type="match status" value="1"/>
</dbReference>
<dbReference type="EMBL" id="JACBZT010000001">
    <property type="protein sequence ID" value="NYJ08803.1"/>
    <property type="molecule type" value="Genomic_DNA"/>
</dbReference>
<protein>
    <submittedName>
        <fullName evidence="1">Alkylhydroperoxidase family enzyme</fullName>
    </submittedName>
</protein>
<dbReference type="InterPro" id="IPR029032">
    <property type="entry name" value="AhpD-like"/>
</dbReference>
<accession>A0A853CSE0</accession>
<dbReference type="SUPFAM" id="SSF69118">
    <property type="entry name" value="AhpD-like"/>
    <property type="match status" value="1"/>
</dbReference>
<organism evidence="1 2">
    <name type="scientific">Petropleomorpha daqingensis</name>
    <dbReference type="NCBI Taxonomy" id="2026353"/>
    <lineage>
        <taxon>Bacteria</taxon>
        <taxon>Bacillati</taxon>
        <taxon>Actinomycetota</taxon>
        <taxon>Actinomycetes</taxon>
        <taxon>Geodermatophilales</taxon>
        <taxon>Geodermatophilaceae</taxon>
        <taxon>Petropleomorpha</taxon>
    </lineage>
</organism>
<reference evidence="1 2" key="1">
    <citation type="submission" date="2020-07" db="EMBL/GenBank/DDBJ databases">
        <title>Sequencing the genomes of 1000 actinobacteria strains.</title>
        <authorList>
            <person name="Klenk H.-P."/>
        </authorList>
    </citation>
    <scope>NUCLEOTIDE SEQUENCE [LARGE SCALE GENOMIC DNA]</scope>
    <source>
        <strain evidence="1 2">DSM 104001</strain>
    </source>
</reference>
<evidence type="ECO:0000313" key="2">
    <source>
        <dbReference type="Proteomes" id="UP000541969"/>
    </source>
</evidence>
<dbReference type="PANTHER" id="PTHR35446">
    <property type="entry name" value="SI:CH211-175M2.5"/>
    <property type="match status" value="1"/>
</dbReference>
<comment type="caution">
    <text evidence="1">The sequence shown here is derived from an EMBL/GenBank/DDBJ whole genome shotgun (WGS) entry which is preliminary data.</text>
</comment>
<dbReference type="Proteomes" id="UP000541969">
    <property type="component" value="Unassembled WGS sequence"/>
</dbReference>
<evidence type="ECO:0000313" key="1">
    <source>
        <dbReference type="EMBL" id="NYJ08803.1"/>
    </source>
</evidence>
<dbReference type="AlphaFoldDB" id="A0A853CSE0"/>
<keyword evidence="1" id="KW-0560">Oxidoreductase</keyword>
<sequence length="192" mass="20229">MSWIGEPGQDDGAVAAAYDRDRATLGYVANFTKTFAHRPAVYEAWRGLNGAIKASMDPRRYELATMAAALRLRSSYCSLAHAKVLVEQLDGAAALAALLDGHGGLDPVERAVVRLADTVAAGAASMTEGDLTELRDLGLDEAEILDVVLAAAARCFFSTVLDATGTEPDAAFRAFAPEFRDALTVGRPIASA</sequence>
<gene>
    <name evidence="1" type="ORF">GGQ55_005081</name>
</gene>
<dbReference type="GO" id="GO:0004601">
    <property type="term" value="F:peroxidase activity"/>
    <property type="evidence" value="ECO:0007669"/>
    <property type="project" value="UniProtKB-KW"/>
</dbReference>
<keyword evidence="1" id="KW-0575">Peroxidase</keyword>
<name>A0A853CSE0_9ACTN</name>
<keyword evidence="2" id="KW-1185">Reference proteome</keyword>
<proteinExistence type="predicted"/>
<dbReference type="Gene3D" id="1.20.1290.10">
    <property type="entry name" value="AhpD-like"/>
    <property type="match status" value="1"/>
</dbReference>
<dbReference type="RefSeq" id="WP_179721673.1">
    <property type="nucleotide sequence ID" value="NZ_JACBZT010000001.1"/>
</dbReference>